<dbReference type="PANTHER" id="PTHR30487:SF0">
    <property type="entry name" value="PREPILIN LEADER PEPTIDASE_N-METHYLTRANSFERASE-RELATED"/>
    <property type="match status" value="1"/>
</dbReference>
<dbReference type="EMBL" id="CSWP01000001">
    <property type="protein sequence ID" value="CPV33858.1"/>
    <property type="molecule type" value="Genomic_DNA"/>
</dbReference>
<comment type="similarity">
    <text evidence="1">Belongs to the peptidase A24 family.</text>
</comment>
<dbReference type="GO" id="GO:0004190">
    <property type="term" value="F:aspartic-type endopeptidase activity"/>
    <property type="evidence" value="ECO:0007669"/>
    <property type="project" value="InterPro"/>
</dbReference>
<evidence type="ECO:0000256" key="1">
    <source>
        <dbReference type="ARBA" id="ARBA00005801"/>
    </source>
</evidence>
<dbReference type="GO" id="GO:0005886">
    <property type="term" value="C:plasma membrane"/>
    <property type="evidence" value="ECO:0007669"/>
    <property type="project" value="TreeGrafter"/>
</dbReference>
<name>A0A0U0ZGM0_9MYCO</name>
<accession>A0A0U0ZGM0</accession>
<reference evidence="3 4" key="1">
    <citation type="submission" date="2015-03" db="EMBL/GenBank/DDBJ databases">
        <authorList>
            <person name="Murphy D."/>
        </authorList>
    </citation>
    <scope>NUCLEOTIDE SEQUENCE [LARGE SCALE GENOMIC DNA]</scope>
    <source>
        <strain evidence="3 4">PAP088</strain>
    </source>
</reference>
<evidence type="ECO:0000313" key="3">
    <source>
        <dbReference type="EMBL" id="CPV33858.1"/>
    </source>
</evidence>
<dbReference type="GO" id="GO:0006465">
    <property type="term" value="P:signal peptide processing"/>
    <property type="evidence" value="ECO:0007669"/>
    <property type="project" value="TreeGrafter"/>
</dbReference>
<protein>
    <submittedName>
        <fullName evidence="3">Conserved membrane protein of uncharacterized function</fullName>
    </submittedName>
</protein>
<evidence type="ECO:0000313" key="4">
    <source>
        <dbReference type="Proteomes" id="UP000045782"/>
    </source>
</evidence>
<dbReference type="InterPro" id="IPR050882">
    <property type="entry name" value="Prepilin_peptidase/N-MTase"/>
</dbReference>
<dbReference type="Pfam" id="PF01478">
    <property type="entry name" value="Peptidase_A24"/>
    <property type="match status" value="1"/>
</dbReference>
<proteinExistence type="inferred from homology"/>
<dbReference type="InterPro" id="IPR000045">
    <property type="entry name" value="Prepilin_IV_endopep_pep"/>
</dbReference>
<evidence type="ECO:0000259" key="2">
    <source>
        <dbReference type="Pfam" id="PF01478"/>
    </source>
</evidence>
<sequence>MIYGAGMVAVLCWMAALSYFDIRYRRLPNWLTLPAAVVVITVGLWGRGPAIWAGAAALTALYLAAHLLSPRAMGAGDVKLAVSTGGLAGAFGLDAWFLAAIGAPLVTGLTGLVLLGLGRRGATVPHGPSMCLATAVAAGLGAMTPGI</sequence>
<feature type="domain" description="Prepilin type IV endopeptidase peptidase" evidence="2">
    <location>
        <begin position="9"/>
        <end position="102"/>
    </location>
</feature>
<organism evidence="3 4">
    <name type="scientific">Mycobacteroides abscessus</name>
    <dbReference type="NCBI Taxonomy" id="36809"/>
    <lineage>
        <taxon>Bacteria</taxon>
        <taxon>Bacillati</taxon>
        <taxon>Actinomycetota</taxon>
        <taxon>Actinomycetes</taxon>
        <taxon>Mycobacteriales</taxon>
        <taxon>Mycobacteriaceae</taxon>
        <taxon>Mycobacteroides</taxon>
    </lineage>
</organism>
<gene>
    <name evidence="3" type="ORF">ERS075579_00496</name>
</gene>
<dbReference type="RefSeq" id="WP_016892300.1">
    <property type="nucleotide sequence ID" value="NZ_CSWP01000001.1"/>
</dbReference>
<dbReference type="Gene3D" id="1.20.120.1220">
    <property type="match status" value="1"/>
</dbReference>
<dbReference type="Proteomes" id="UP000045782">
    <property type="component" value="Unassembled WGS sequence"/>
</dbReference>
<dbReference type="AlphaFoldDB" id="A0A0U0ZGM0"/>
<dbReference type="PANTHER" id="PTHR30487">
    <property type="entry name" value="TYPE 4 PREPILIN-LIKE PROTEINS LEADER PEPTIDE-PROCESSING ENZYME"/>
    <property type="match status" value="1"/>
</dbReference>